<evidence type="ECO:0000256" key="4">
    <source>
        <dbReference type="ARBA" id="ARBA00022553"/>
    </source>
</evidence>
<dbReference type="CDD" id="cd08956">
    <property type="entry name" value="KR_3_FAS_SDR_x"/>
    <property type="match status" value="3"/>
</dbReference>
<organism evidence="14">
    <name type="scientific">Micromonospora carbonacea</name>
    <dbReference type="NCBI Taxonomy" id="47853"/>
    <lineage>
        <taxon>Bacteria</taxon>
        <taxon>Bacillati</taxon>
        <taxon>Actinomycetota</taxon>
        <taxon>Actinomycetes</taxon>
        <taxon>Micromonosporales</taxon>
        <taxon>Micromonosporaceae</taxon>
        <taxon>Micromonospora</taxon>
    </lineage>
</organism>
<dbReference type="InterPro" id="IPR055123">
    <property type="entry name" value="SpnB-like_Rossmann"/>
</dbReference>
<dbReference type="Pfam" id="PF16197">
    <property type="entry name" value="KAsynt_C_assoc"/>
    <property type="match status" value="3"/>
</dbReference>
<dbReference type="InterPro" id="IPR036291">
    <property type="entry name" value="NAD(P)-bd_dom_sf"/>
</dbReference>
<evidence type="ECO:0000256" key="5">
    <source>
        <dbReference type="ARBA" id="ARBA00022679"/>
    </source>
</evidence>
<dbReference type="Gene3D" id="3.10.129.110">
    <property type="entry name" value="Polyketide synthase dehydratase"/>
    <property type="match status" value="3"/>
</dbReference>
<accession>A0A7D6CFI2</accession>
<dbReference type="Gene3D" id="1.10.1200.10">
    <property type="entry name" value="ACP-like"/>
    <property type="match status" value="3"/>
</dbReference>
<dbReference type="SMART" id="SM01294">
    <property type="entry name" value="PKS_PP_betabranch"/>
    <property type="match status" value="3"/>
</dbReference>
<feature type="region of interest" description="C-terminal hotdog fold" evidence="9">
    <location>
        <begin position="1020"/>
        <end position="1159"/>
    </location>
</feature>
<dbReference type="PROSITE" id="PS52019">
    <property type="entry name" value="PKS_MFAS_DH"/>
    <property type="match status" value="3"/>
</dbReference>
<dbReference type="SMART" id="SM00824">
    <property type="entry name" value="PKS_TE"/>
    <property type="match status" value="1"/>
</dbReference>
<evidence type="ECO:0000256" key="1">
    <source>
        <dbReference type="ARBA" id="ARBA00001957"/>
    </source>
</evidence>
<evidence type="ECO:0000256" key="8">
    <source>
        <dbReference type="ARBA" id="ARBA00023315"/>
    </source>
</evidence>
<dbReference type="GO" id="GO:0031177">
    <property type="term" value="F:phosphopantetheine binding"/>
    <property type="evidence" value="ECO:0007669"/>
    <property type="project" value="InterPro"/>
</dbReference>
<feature type="domain" description="Ketosynthase family 3 (KS3)" evidence="12">
    <location>
        <begin position="3348"/>
        <end position="3771"/>
    </location>
</feature>
<dbReference type="InterPro" id="IPR057326">
    <property type="entry name" value="KR_dom"/>
</dbReference>
<feature type="region of interest" description="C-terminal hotdog fold" evidence="9">
    <location>
        <begin position="2661"/>
        <end position="2798"/>
    </location>
</feature>
<dbReference type="SUPFAM" id="SSF51735">
    <property type="entry name" value="NAD(P)-binding Rossmann-fold domains"/>
    <property type="match status" value="6"/>
</dbReference>
<dbReference type="SUPFAM" id="SSF52151">
    <property type="entry name" value="FabD/lysophospholipase-like"/>
    <property type="match status" value="3"/>
</dbReference>
<dbReference type="InterPro" id="IPR014030">
    <property type="entry name" value="Ketoacyl_synth_N"/>
</dbReference>
<keyword evidence="6" id="KW-0045">Antibiotic biosynthesis</keyword>
<feature type="active site" description="Proton acceptor; for dehydratase activity" evidence="9">
    <location>
        <position position="4229"/>
    </location>
</feature>
<evidence type="ECO:0000256" key="3">
    <source>
        <dbReference type="ARBA" id="ARBA00022450"/>
    </source>
</evidence>
<evidence type="ECO:0000259" key="12">
    <source>
        <dbReference type="PROSITE" id="PS52004"/>
    </source>
</evidence>
<comment type="cofactor">
    <cofactor evidence="1">
        <name>pantetheine 4'-phosphate</name>
        <dbReference type="ChEBI" id="CHEBI:47942"/>
    </cofactor>
</comment>
<evidence type="ECO:0000259" key="11">
    <source>
        <dbReference type="PROSITE" id="PS50075"/>
    </source>
</evidence>
<feature type="domain" description="Ketosynthase family 3 (KS3)" evidence="12">
    <location>
        <begin position="36"/>
        <end position="456"/>
    </location>
</feature>
<proteinExistence type="predicted"/>
<dbReference type="InterPro" id="IPR042104">
    <property type="entry name" value="PKS_dehydratase_sf"/>
</dbReference>
<feature type="domain" description="Carrier" evidence="11">
    <location>
        <begin position="3254"/>
        <end position="3329"/>
    </location>
</feature>
<evidence type="ECO:0000256" key="9">
    <source>
        <dbReference type="PROSITE-ProRule" id="PRU01363"/>
    </source>
</evidence>
<dbReference type="InterPro" id="IPR020841">
    <property type="entry name" value="PKS_Beta-ketoAc_synthase_dom"/>
</dbReference>
<feature type="active site" description="Proton donor; for dehydratase activity" evidence="9">
    <location>
        <position position="1081"/>
    </location>
</feature>
<feature type="active site" description="Proton acceptor; for dehydratase activity" evidence="9">
    <location>
        <position position="915"/>
    </location>
</feature>
<dbReference type="InterPro" id="IPR050091">
    <property type="entry name" value="PKS_NRPS_Biosynth_Enz"/>
</dbReference>
<dbReference type="GO" id="GO:0033068">
    <property type="term" value="P:macrolide biosynthetic process"/>
    <property type="evidence" value="ECO:0007669"/>
    <property type="project" value="UniProtKB-ARBA"/>
</dbReference>
<dbReference type="Gene3D" id="3.40.366.10">
    <property type="entry name" value="Malonyl-Coenzyme A Acyl Carrier Protein, domain 2"/>
    <property type="match status" value="3"/>
</dbReference>
<dbReference type="InterPro" id="IPR020806">
    <property type="entry name" value="PKS_PP-bd"/>
</dbReference>
<dbReference type="Gene3D" id="3.40.47.10">
    <property type="match status" value="3"/>
</dbReference>
<dbReference type="Pfam" id="PF02801">
    <property type="entry name" value="Ketoacyl-synt_C"/>
    <property type="match status" value="3"/>
</dbReference>
<feature type="domain" description="Ketosynthase family 3 (KS3)" evidence="12">
    <location>
        <begin position="1679"/>
        <end position="2099"/>
    </location>
</feature>
<dbReference type="InterPro" id="IPR015083">
    <property type="entry name" value="NorB/c/GfsB-D-like_docking"/>
</dbReference>
<dbReference type="SUPFAM" id="SSF53901">
    <property type="entry name" value="Thiolase-like"/>
    <property type="match status" value="3"/>
</dbReference>
<dbReference type="Pfam" id="PF21089">
    <property type="entry name" value="PKS_DH_N"/>
    <property type="match status" value="3"/>
</dbReference>
<dbReference type="PANTHER" id="PTHR43775">
    <property type="entry name" value="FATTY ACID SYNTHASE"/>
    <property type="match status" value="1"/>
</dbReference>
<feature type="domain" description="PKS/mFAS DH" evidence="13">
    <location>
        <begin position="2526"/>
        <end position="2798"/>
    </location>
</feature>
<dbReference type="InterPro" id="IPR049900">
    <property type="entry name" value="PKS_mFAS_DH"/>
</dbReference>
<evidence type="ECO:0000256" key="2">
    <source>
        <dbReference type="ARBA" id="ARBA00004792"/>
    </source>
</evidence>
<dbReference type="SUPFAM" id="SSF55048">
    <property type="entry name" value="Probable ACP-binding domain of malonyl-CoA ACP transacylase"/>
    <property type="match status" value="3"/>
</dbReference>
<dbReference type="PROSITE" id="PS52004">
    <property type="entry name" value="KS3_2"/>
    <property type="match status" value="3"/>
</dbReference>
<feature type="domain" description="PKS/mFAS DH" evidence="13">
    <location>
        <begin position="4197"/>
        <end position="4472"/>
    </location>
</feature>
<keyword evidence="7" id="KW-0511">Multifunctional enzyme</keyword>
<dbReference type="Gene3D" id="3.40.50.720">
    <property type="entry name" value="NAD(P)-binding Rossmann-like Domain"/>
    <property type="match status" value="3"/>
</dbReference>
<dbReference type="InterPro" id="IPR013968">
    <property type="entry name" value="PKS_KR"/>
</dbReference>
<evidence type="ECO:0000313" key="14">
    <source>
        <dbReference type="EMBL" id="QLJ96951.1"/>
    </source>
</evidence>
<feature type="region of interest" description="N-terminal hotdog fold" evidence="9">
    <location>
        <begin position="4197"/>
        <end position="4324"/>
    </location>
</feature>
<feature type="active site" description="Proton donor; for dehydratase activity" evidence="9">
    <location>
        <position position="2722"/>
    </location>
</feature>
<feature type="coiled-coil region" evidence="10">
    <location>
        <begin position="4"/>
        <end position="34"/>
    </location>
</feature>
<dbReference type="InterPro" id="IPR020802">
    <property type="entry name" value="TesA-like"/>
</dbReference>
<dbReference type="Pfam" id="PF00975">
    <property type="entry name" value="Thioesterase"/>
    <property type="match status" value="1"/>
</dbReference>
<dbReference type="PANTHER" id="PTHR43775:SF51">
    <property type="entry name" value="INACTIVE PHENOLPHTHIOCEROL SYNTHESIS POLYKETIDE SYNTHASE TYPE I PKS1-RELATED"/>
    <property type="match status" value="1"/>
</dbReference>
<comment type="pathway">
    <text evidence="2">Antibiotic biosynthesis.</text>
</comment>
<keyword evidence="5" id="KW-0808">Transferase</keyword>
<dbReference type="GO" id="GO:0004315">
    <property type="term" value="F:3-oxoacyl-[acyl-carrier-protein] synthase activity"/>
    <property type="evidence" value="ECO:0007669"/>
    <property type="project" value="InterPro"/>
</dbReference>
<dbReference type="SUPFAM" id="SSF53474">
    <property type="entry name" value="alpha/beta-Hydrolases"/>
    <property type="match status" value="1"/>
</dbReference>
<dbReference type="Pfam" id="PF00698">
    <property type="entry name" value="Acyl_transf_1"/>
    <property type="match status" value="3"/>
</dbReference>
<feature type="active site" description="Proton donor; for dehydratase activity" evidence="9">
    <location>
        <position position="4397"/>
    </location>
</feature>
<dbReference type="InterPro" id="IPR014031">
    <property type="entry name" value="Ketoacyl_synth_C"/>
</dbReference>
<dbReference type="EMBL" id="CP058905">
    <property type="protein sequence ID" value="QLJ96951.1"/>
    <property type="molecule type" value="Genomic_DNA"/>
</dbReference>
<dbReference type="PROSITE" id="PS00606">
    <property type="entry name" value="KS3_1"/>
    <property type="match status" value="3"/>
</dbReference>
<dbReference type="InterPro" id="IPR029058">
    <property type="entry name" value="AB_hydrolase_fold"/>
</dbReference>
<evidence type="ECO:0000256" key="7">
    <source>
        <dbReference type="ARBA" id="ARBA00023268"/>
    </source>
</evidence>
<dbReference type="InterPro" id="IPR006162">
    <property type="entry name" value="Ppantetheine_attach_site"/>
</dbReference>
<dbReference type="Pfam" id="PF14765">
    <property type="entry name" value="PS-DH"/>
    <property type="match status" value="3"/>
</dbReference>
<dbReference type="InterPro" id="IPR016039">
    <property type="entry name" value="Thiolase-like"/>
</dbReference>
<dbReference type="InterPro" id="IPR049551">
    <property type="entry name" value="PKS_DH_C"/>
</dbReference>
<dbReference type="PROSITE" id="PS50075">
    <property type="entry name" value="CARRIER"/>
    <property type="match status" value="3"/>
</dbReference>
<evidence type="ECO:0000259" key="13">
    <source>
        <dbReference type="PROSITE" id="PS52019"/>
    </source>
</evidence>
<dbReference type="SMART" id="SM00826">
    <property type="entry name" value="PKS_DH"/>
    <property type="match status" value="3"/>
</dbReference>
<protein>
    <submittedName>
        <fullName evidence="14">SDR family NAD(P)-dependent oxidoreductase</fullName>
    </submittedName>
</protein>
<dbReference type="CDD" id="cd00833">
    <property type="entry name" value="PKS"/>
    <property type="match status" value="3"/>
</dbReference>
<dbReference type="InterPro" id="IPR016036">
    <property type="entry name" value="Malonyl_transacylase_ACP-bd"/>
</dbReference>
<dbReference type="Pfam" id="PF08990">
    <property type="entry name" value="Docking"/>
    <property type="match status" value="1"/>
</dbReference>
<keyword evidence="3" id="KW-0596">Phosphopantetheine</keyword>
<feature type="domain" description="Carrier" evidence="11">
    <location>
        <begin position="1584"/>
        <end position="1659"/>
    </location>
</feature>
<evidence type="ECO:0000256" key="6">
    <source>
        <dbReference type="ARBA" id="ARBA00023194"/>
    </source>
</evidence>
<dbReference type="FunFam" id="3.40.47.10:FF:000019">
    <property type="entry name" value="Polyketide synthase type I"/>
    <property type="match status" value="3"/>
</dbReference>
<dbReference type="FunFam" id="1.10.1200.10:FF:000007">
    <property type="entry name" value="Probable polyketide synthase pks17"/>
    <property type="match status" value="3"/>
</dbReference>
<dbReference type="Pfam" id="PF08659">
    <property type="entry name" value="KR"/>
    <property type="match status" value="3"/>
</dbReference>
<dbReference type="InterPro" id="IPR001227">
    <property type="entry name" value="Ac_transferase_dom_sf"/>
</dbReference>
<reference evidence="14" key="1">
    <citation type="submission" date="2020-08" db="EMBL/GenBank/DDBJ databases">
        <title>A bifunctional nitrone conjugated secondary metabolite targeting the ribosome.</title>
        <authorList>
            <person name="Limbrick E.M."/>
            <person name="Graf M."/>
            <person name="Derewacz D.K."/>
            <person name="Nguyen F."/>
            <person name="Spraggins J.M."/>
            <person name="Wieland M."/>
            <person name="Ynigez-Gutierrez A.E."/>
            <person name="Reisman B.J."/>
            <person name="Zinshteyn B."/>
            <person name="McCulloch K."/>
            <person name="Iverson T.M."/>
            <person name="Green R."/>
            <person name="Wilson D.N."/>
            <person name="Bachmann B.O."/>
        </authorList>
    </citation>
    <scope>NUCLEOTIDE SEQUENCE</scope>
    <source>
        <strain evidence="14">Africana</strain>
    </source>
</reference>
<feature type="domain" description="Carrier" evidence="11">
    <location>
        <begin position="4932"/>
        <end position="5007"/>
    </location>
</feature>
<dbReference type="SMART" id="SM00825">
    <property type="entry name" value="PKS_KS"/>
    <property type="match status" value="3"/>
</dbReference>
<dbReference type="InterPro" id="IPR049552">
    <property type="entry name" value="PKS_DH_N"/>
</dbReference>
<sequence>MSMAADQTALVEALRKSLKETERLRQQNRRLVAQSTEPLAIVGMSCRYPGATSPEELWRMLADGRDAITGLPRDRGWDVDTLYDPDPDRTGRVYARGGGFFEGVGDFDAGFFGISPREALAIDPSQRLSLETSWEALEDAGIDPTSLRGSDTGVFFGAVTSDYGGSAPPELEGFRLTGTTSSVVSGRIAYTLGLEGPAVSVDTACSSSLVALHLAGQALRLGECSLALVGGVTVLAGPFLLVEFSRQRGLAADGRCKPYAAAADGTGFSDGVGMLVVERLSDARRRGHRVLAVVRGSAVNQDGASNGLTAPNGPAQERVIRQALAVAGLSAAEVDVVEGHGTGTRLGDPIEAQALLATYGRDREVPLWLGSVKSNIGHTSAAAGVAGVIKMVQAMRYGVLPRTLHVDAPSPHVEWDAGRVELLTQARPWVVGGRPRRAGVSSFGISGTNAHVILEEAPRGEAEAKSDVESVVAPSVVVPSVVPILVSARSEQALRAQEARLRAFLPGRDLLDVAFSAATTRAHLEYRVALVGEERFAGRPVVGKTAVLFTGQGSQRARMGARLTYPVFRRVFDEVCGHFDPEVREALVSADGSGLDDTRVTQAALFAVEVALFRLVESFGVRPDFLLGHSVGELAAAHVAGVLSLVDACTLVAARGRLMGALPAGGGMLAVQATEDEISGVAVAAVNGPSAVVVSGSLDELREFQARWSDRKTTWLTVSHAFHSPLMEPMLEEFERVARGLDFRSPRIPIVSNVTGGVVGDEVTDPAYWVRHVREAVRFHDGVRTLREQGVTRFLELGPDAVLTAMARSFLDDDVVLAAALRAKQSEPHAFAAFLAQAHNAGVSVDWAAVLAGGKRIDLPTYAFQHQRYWLMPGTADTGTLGHPILTAATPVGDRDEWLFTGRLSTATQPWVADHVLLGAIVVPGTAIVELALAAGRQVATPAVEELVLEAPMLLQPGETVRLQVAVGEPDEHGRRDVAVYTRAESAGATTRTVCHARGTLAAETEPAAPWPAEWPPEEAEPLAVEELYDRLTGIGYDYGPIFLGVQAAWRDGDEVYADVALPGDPADAARGFGIHPALFDAALQSGAVLLIDGDGGRHRMPFSWSGIRLDRTAGTRLRVRVTSTGDSSLRLDATDESGAPVVSARSIVARPVDRARLDGTRQAADDALFTVEWTAVPAPSAGGAGSGVVVEHVDGPDAALALLHRWIEAEPPATGPVVIVTRHAVAAGDEAPDLVQAPVWGLVRSAQSEHPGRFLLVDLEDGVEPDWGALAGLDEPQLAVRGGRLLAPRLARARTAAGVEPRLLDPDGIVLVTGGTGGLGAVVARHLAATHGVRHLVLVSRRGPAAEGVAELVAELAGLGAQADVVACDVADRAQLAGVLDGLDRPLTAVVHAAGVLDDGVIAQLTPERLDRVRRPKLDAALHLHELTAGTDLAAFVLFSSVAALMGSPGQGNYAAANAGLDALAACRRAAGLPATSLAWGLWAEAAGMGGTLDDGELRRLERMGVGALPTDLGLELFDRAQRLGTALVAPVRLDPAALQGHARTGMLPALLRGLVRTPARRAVAGGSLAQRLAAVPVADREQVVRELVQTQVAAVLGHSSPTDVEPGRAFKELGFDSLGAVELRNRLTQASGVRLPSTLVFDHPTPAAVAAYLLAEAGGVPDAPTGVDRRPRRARAGEPLAIVGMSCRYPGGVSSPEELWELVVNGRDAIGGLPADRGWDERIRQADPDSPGAVATSGGGFLDGAGDFDAGFFGIGPREAVAMDPQQRLLLEASWEALEDAGIDPTSLRGSDTGVFCGVVTSDYGPARPPELEGFRLTGSTSSVVSGRVAYTFGLQGPAVSVDTACSSSLVALHLAGQALRAGECSLALVAGVTVLAGPLLLQEFSRQRGLAPDGRCKPYAAAADGTGFSDGLGVILLERLSDAQRNGHRVLGVVRGSAVNQDGASNGLTAPNGPAQERVIRQALAVAGLSAAEVDVVEGHGTGTRLGDPIEAQALLATYGRDREVPLWLGSVKSNIGHTSAAAGVAGVIKMVQAMRYGVLPRTLHVDAPSPHVEWDAGRVELLTQARPWVVGGRPRRAGVSSFGISGTNAHVILEEAPRGEAEAKSDVESVVAPSVVVPSVVPILVSARSEQALRAQEARLRAFLPGRDLLDVAFSAATTRAHLEYRVALVGEERFAGRPVVGKTAVLFTGQGSQRARMGAGLTYPVFRRVFDEVCGHFDPEVREALVSADGSGLDDTRVTQAALFAVEVALFRLVESFGVRPDFLLGHSVGELAAAHVAGVLSLVDACTLVAARGRLMGALPAGGGMLAVQATEDEISGVAVAAVNGPSAVVVSGSLDELREFQARWSDRKTTWLTVSHAFHSPLMEPMLEEFERVARGLDFRSPRIPIVSNVTGGVVGDEVTDPAYWVRHVREAVRFHDGVRTLREQGVTRFLELGPDAVLTAMARSFLDDDVVLAAALRAKQSEPHAFAAFLAQAHNAGVPVDWAAVLAGGKRIDLPTYAFQHQRYWLMPDTSSLDRVDHPLLTGAVRVGDRDEWVLTGRLSTESAPWVADHGVLGMVVVPGTALVELAAAAGTHAGVPVVDELVLEAPLVMPGTPVQLQVTIGEPDDAGRREVALYSRPDTADAETTCHARGLLAADDEPAEPWQPGVWPPADTEPLDVAAIHARLAEVGFDYGPAFQGLRAGWRTDDEVYAEIVLPEEHAEAARGYGLHPALFDAALHGGLGWLDKDSGAELPFSWAGVRLARSGAARVRVRIAAAGESALRVDLAGEDGVPVGSVAKLTFRPVEQAQLDSAQQAGNSSLFRVTWTEIPAAVRPGTAPVVTVLDGDDAGTLDRATADLVVVRIGAGEAGGTAEMAHVVARRTLALLRSWLGADSPAGARLVVVTRGAVAAGDEAPDLVQAPVWGLVRSAQSEHPGRFLLVDLEDGVEPDWGALAGLDEPQLAVRGGRLLAPRLARARTAAGVEPRLLDPDGIVLVTGGTGGLGAVVARHLAATHGVRHLVLVSRRGPAAEGVAELVAELAGLGAQADVVACDVADRAQLAGVLDGLDRPLTAVVHAAGVLDDGVLDAMTPEQLAGVLRPKVDAAANLHELTAGHDLAAFVLFSSVAALIGSPGQGNYAAANAFLDALAACRRAAGLPATSLAWGLWAEAAGMGGTLDDAERARLERMGTGALSTELGVRLFDTSLRLGEALLVPARLHLGNLREQARSGMLPALLRGLVKVPAQRTSSDGSLAQRLASVPEADRPGVVLDLVRAQVAAVLGHATPDAVEPDRAFKELGVDSLGAVELRNRLTQASGVRLPSTLVFDHPSPAAIAQLLLAEAGAAEPPAAPARPRRRPVADEPLAIVGMSCRYPGANTPDELWRMLADGRDAITGFPADRGWDLDRLYDPDPDSLGTVSTRGGGFVSGVGDFDAGFFGIGPREAVAMDPQQRLLLEASWEALEDAGIDPTSLRGTDTGVFCGVGSSDYGAMPAGSLPEIEGLRLTGATTSIVSGRVAYTLGLEGPAVSVDTACSSSLVALHLAGQALRAGECSLALVAGVTVLAGPFLLMEFSRQRGLAPDGRCKPYAAAADGTGFSDGLGVILLERLSDAQRNGHRVLGVVRGSAVNQDGASNGLTAPNGPAQERVIRQALAVAGLSAAEVDVVEGHGTGTRLGDPIEAQALLATYGRDREVPLWLGSVKSNIGHTSAAAGVAGVIKMVQAMRYGVLPRTLHVDAPSPHVEWDAGRVELLTQARPWVVGGRPRRAGVSSFGISGTNAHVILEEAPRGDVEEAPRGEAEVESVVVPSVVPILVSARSEQALRAQEARLRAFLPGRDLLDVAFSAATTRAHLEYRVALVGEERFAGRPVVGKTAVLFTGQGSQRARMGAGLTYPVFRRVFDEVCGHFDPEVREALVSADGSGLDDTRVTQAALFAVEVALFRLVESFGVRPDFLLGHSVGELAAAHVAGVLSLVDACTLVAARGRLMGALPAGGGMLAVQATEDEISGVAVAAVNGPSAVVVSGSLDELREFQARWSDRKTTWLTVSHAFHSPLMEPMLEEFERVARGLDFRSPRIPIVSNVTGGVVGDEVTDPAYWVRHVREAVRFHDGVRTLREQGVTRFLELGPDAVLTAMARSFLDDDVVLAAALRAKQSEPHAFAAFLAQAHNAGVPVDWAAVLAGGKRIDLPTYAFQHQRYWLMPGTADTGTLGHPILTAATPVGDRDEWLFTGRISTESAPWVADHGVLGRIIVPGTALVELAAAAGTHAGAPVVDELVLEAPLILSGAAGVAVQVTIGEPGDDGRRDVAVYSRPETGDEHERRVTTCHARGWLVAATRPLEARITPWPPACAEPIAVDALYARLAEVGFDYGPAFQGVRAAWTAGDAVYAEVALPDEHAGKAHRYGLHPALFDASLHSGLGRVDQNSAGLPFSWTGVRFGRGGPSAVRVRIGSDAPSTLRLDITDEHGDPVAEVARLAFRPVEQAQLDSAQRTTANALFRLDWVPVPVPVPVPGAGRHPGRIVRLDGPGGLAALDPEAGDVVVAEVAVPDVPDVAAAARTVTAGVLALLRDWLADERRAGARLVVVTRGAVAAGDEAPDLAQAPVWGLVRSAQSEHPGRFQLVDLDADAAPDWAALAGADEPQLAVRRGAVLAPRLARPTGRLPEAPPLDADGIVLITGGTGGLGAVFARHLVKRYGVERLLLVSRRGAAAPGADELVAELAGLGAEATVAACDVADRAELAALLDALPYPLTAVVHAAGVLDDAVAEGMTVEQLDRVLRPKVDAAVHLHELTAGHDLAAFVLFSSVAALIGSPGQGNYAAANAFLDALAERRRAEGLPGTSLAWGLWAEAAGMGGTLDEAGVSRLARMGAAPLATELGLELFDEARRSGEGLRVPVRLDLAALRAAARSGMLPPLLRGLVPAPARRAAGGGSLAQRLAGVPPTGREQVVLELVREQVAAVLGHTDPGAVDPDRGFKDLGFDSLAAVELRNRLSQAAGVRLPSTLVFDHPSAAAVARLLAAEVRDVPDTEPAAAGAAPAARPDGQGTLSTLLRHAHAEGRIAGAVPLLIEASRFRPSFTSPAELGDGDGYAVRLASGGAAGADRPKLVCVPSFVVGSGPHQFMRFADRFEGRRDVYACTLPGFRGDEPAPASWSAAVDLVVASIRRVVGDAPIVLVGYSIGGVVAHAVAARLEESGAAPAGIIMIDTPTPEDERASNRVFSMVMTEILERGDQGIAVDEANWLAMGTWMRLLAERPAARVTARSLLIRAGEPLPTSAAGQHWPAWEVAGEQAEVPADHFALIEAAVDQTVAVAERWLGA</sequence>
<dbReference type="Pfam" id="PF22953">
    <property type="entry name" value="SpnB_Rossmann"/>
    <property type="match status" value="3"/>
</dbReference>
<dbReference type="SMART" id="SM00823">
    <property type="entry name" value="PKS_PP"/>
    <property type="match status" value="3"/>
</dbReference>
<feature type="region of interest" description="N-terminal hotdog fold" evidence="9">
    <location>
        <begin position="883"/>
        <end position="1008"/>
    </location>
</feature>
<dbReference type="InterPro" id="IPR001031">
    <property type="entry name" value="Thioesterase"/>
</dbReference>
<dbReference type="InterPro" id="IPR014043">
    <property type="entry name" value="Acyl_transferase_dom"/>
</dbReference>
<dbReference type="PROSITE" id="PS00012">
    <property type="entry name" value="PHOSPHOPANTETHEINE"/>
    <property type="match status" value="3"/>
</dbReference>
<keyword evidence="4" id="KW-0597">Phosphoprotein</keyword>
<dbReference type="Pfam" id="PF00550">
    <property type="entry name" value="PP-binding"/>
    <property type="match status" value="3"/>
</dbReference>
<feature type="active site" description="Proton acceptor; for dehydratase activity" evidence="9">
    <location>
        <position position="2558"/>
    </location>
</feature>
<dbReference type="SMART" id="SM00827">
    <property type="entry name" value="PKS_AT"/>
    <property type="match status" value="3"/>
</dbReference>
<dbReference type="Gene3D" id="3.40.50.1820">
    <property type="entry name" value="alpha/beta hydrolase"/>
    <property type="match status" value="1"/>
</dbReference>
<gene>
    <name evidence="14" type="ORF">HZU44_18935</name>
</gene>
<dbReference type="InterPro" id="IPR020807">
    <property type="entry name" value="PKS_DH"/>
</dbReference>
<feature type="region of interest" description="N-terminal hotdog fold" evidence="9">
    <location>
        <begin position="2526"/>
        <end position="2648"/>
    </location>
</feature>
<dbReference type="InterPro" id="IPR018201">
    <property type="entry name" value="Ketoacyl_synth_AS"/>
</dbReference>
<dbReference type="InterPro" id="IPR016035">
    <property type="entry name" value="Acyl_Trfase/lysoPLipase"/>
</dbReference>
<dbReference type="InterPro" id="IPR036736">
    <property type="entry name" value="ACP-like_sf"/>
</dbReference>
<dbReference type="SMART" id="SM00822">
    <property type="entry name" value="PKS_KR"/>
    <property type="match status" value="3"/>
</dbReference>
<dbReference type="Gene3D" id="3.30.70.3290">
    <property type="match status" value="3"/>
</dbReference>
<keyword evidence="10" id="KW-0175">Coiled coil</keyword>
<feature type="region of interest" description="C-terminal hotdog fold" evidence="9">
    <location>
        <begin position="4336"/>
        <end position="4472"/>
    </location>
</feature>
<dbReference type="GO" id="GO:0006633">
    <property type="term" value="P:fatty acid biosynthetic process"/>
    <property type="evidence" value="ECO:0007669"/>
    <property type="project" value="InterPro"/>
</dbReference>
<evidence type="ECO:0000256" key="10">
    <source>
        <dbReference type="SAM" id="Coils"/>
    </source>
</evidence>
<dbReference type="InterPro" id="IPR009081">
    <property type="entry name" value="PP-bd_ACP"/>
</dbReference>
<keyword evidence="8" id="KW-0012">Acyltransferase</keyword>
<dbReference type="Pfam" id="PF00109">
    <property type="entry name" value="ketoacyl-synt"/>
    <property type="match status" value="3"/>
</dbReference>
<dbReference type="InterPro" id="IPR032821">
    <property type="entry name" value="PKS_assoc"/>
</dbReference>
<name>A0A7D6CFI2_9ACTN</name>
<dbReference type="SUPFAM" id="SSF47336">
    <property type="entry name" value="ACP-like"/>
    <property type="match status" value="3"/>
</dbReference>
<dbReference type="GO" id="GO:0004312">
    <property type="term" value="F:fatty acid synthase activity"/>
    <property type="evidence" value="ECO:0007669"/>
    <property type="project" value="TreeGrafter"/>
</dbReference>
<feature type="domain" description="PKS/mFAS DH" evidence="13">
    <location>
        <begin position="883"/>
        <end position="1159"/>
    </location>
</feature>